<accession>A0A5D0R074</accession>
<dbReference type="Pfam" id="PF13621">
    <property type="entry name" value="Cupin_8"/>
    <property type="match status" value="1"/>
</dbReference>
<evidence type="ECO:0000313" key="2">
    <source>
        <dbReference type="EMBL" id="TYB74943.1"/>
    </source>
</evidence>
<dbReference type="PANTHER" id="PTHR12461">
    <property type="entry name" value="HYPOXIA-INDUCIBLE FACTOR 1 ALPHA INHIBITOR-RELATED"/>
    <property type="match status" value="1"/>
</dbReference>
<dbReference type="EMBL" id="VSKL01000001">
    <property type="protein sequence ID" value="TYB74943.1"/>
    <property type="molecule type" value="Genomic_DNA"/>
</dbReference>
<dbReference type="InterPro" id="IPR003347">
    <property type="entry name" value="JmjC_dom"/>
</dbReference>
<name>A0A5D0R074_9FLAO</name>
<gene>
    <name evidence="2" type="ORF">ES675_02060</name>
</gene>
<comment type="caution">
    <text evidence="2">The sequence shown here is derived from an EMBL/GenBank/DDBJ whole genome shotgun (WGS) entry which is preliminary data.</text>
</comment>
<dbReference type="AlphaFoldDB" id="A0A5D0R074"/>
<dbReference type="SUPFAM" id="SSF51197">
    <property type="entry name" value="Clavaminate synthase-like"/>
    <property type="match status" value="1"/>
</dbReference>
<keyword evidence="3" id="KW-1185">Reference proteome</keyword>
<dbReference type="PROSITE" id="PS51184">
    <property type="entry name" value="JMJC"/>
    <property type="match status" value="1"/>
</dbReference>
<dbReference type="SMART" id="SM00558">
    <property type="entry name" value="JmjC"/>
    <property type="match status" value="1"/>
</dbReference>
<dbReference type="Gene3D" id="2.60.120.650">
    <property type="entry name" value="Cupin"/>
    <property type="match status" value="1"/>
</dbReference>
<dbReference type="InterPro" id="IPR041667">
    <property type="entry name" value="Cupin_8"/>
</dbReference>
<proteinExistence type="predicted"/>
<reference evidence="2 3" key="1">
    <citation type="submission" date="2019-08" db="EMBL/GenBank/DDBJ databases">
        <title>Genomes of Antarctic Bizionia species.</title>
        <authorList>
            <person name="Bowman J.P."/>
        </authorList>
    </citation>
    <scope>NUCLEOTIDE SEQUENCE [LARGE SCALE GENOMIC DNA]</scope>
    <source>
        <strain evidence="2 3">APA-1</strain>
    </source>
</reference>
<organism evidence="2 3">
    <name type="scientific">Bizionia algoritergicola</name>
    <dbReference type="NCBI Taxonomy" id="291187"/>
    <lineage>
        <taxon>Bacteria</taxon>
        <taxon>Pseudomonadati</taxon>
        <taxon>Bacteroidota</taxon>
        <taxon>Flavobacteriia</taxon>
        <taxon>Flavobacteriales</taxon>
        <taxon>Flavobacteriaceae</taxon>
        <taxon>Bizionia</taxon>
    </lineage>
</organism>
<protein>
    <submittedName>
        <fullName evidence="2">Cupin-like domain-containing protein</fullName>
    </submittedName>
</protein>
<feature type="domain" description="JmjC" evidence="1">
    <location>
        <begin position="81"/>
        <end position="254"/>
    </location>
</feature>
<dbReference type="PANTHER" id="PTHR12461:SF105">
    <property type="entry name" value="HYPOXIA-INDUCIBLE FACTOR 1-ALPHA INHIBITOR"/>
    <property type="match status" value="1"/>
</dbReference>
<dbReference type="OrthoDB" id="2942327at2"/>
<evidence type="ECO:0000313" key="3">
    <source>
        <dbReference type="Proteomes" id="UP000324358"/>
    </source>
</evidence>
<dbReference type="Proteomes" id="UP000324358">
    <property type="component" value="Unassembled WGS sequence"/>
</dbReference>
<evidence type="ECO:0000259" key="1">
    <source>
        <dbReference type="PROSITE" id="PS51184"/>
    </source>
</evidence>
<sequence>MTWNLQTIPRVKTITKADFIKHYFKPQKPVVIEQFIEDWPAYTKWNLDYINQIAGDKIVPLYDDRPVDYKDGFNEPHAKMKMSEYIDLLKKEPTKYRIFLWNILKEVPELQNDFSYPDFGLKLMKAMPMLFFGGKDSHTFMHYDIDLANIFHFHFQGEKEIILFDQNQNDYLYKIPHALIAHEEIDFSNPDFEKWPALKNAKGFKTNLKHGEILYMPEGYWHYMKYLTPGFSMSLRAIPRNPKNFGKAIYNLFIMRNYDNLMRRIQGQKWINWKNEQAVIRTNK</sequence>
<dbReference type="RefSeq" id="WP_066249326.1">
    <property type="nucleotide sequence ID" value="NZ_VSKL01000001.1"/>
</dbReference>